<dbReference type="Proteomes" id="UP000697998">
    <property type="component" value="Unassembled WGS sequence"/>
</dbReference>
<feature type="binding site" evidence="7">
    <location>
        <position position="166"/>
    </location>
    <ligand>
        <name>Zn(2+)</name>
        <dbReference type="ChEBI" id="CHEBI:29105"/>
        <label>2</label>
    </ligand>
</feature>
<feature type="binding site" evidence="7">
    <location>
        <position position="58"/>
    </location>
    <ligand>
        <name>Zn(2+)</name>
        <dbReference type="ChEBI" id="CHEBI:29105"/>
        <label>2</label>
    </ligand>
</feature>
<dbReference type="SUPFAM" id="SSF56281">
    <property type="entry name" value="Metallo-hydrolase/oxidoreductase"/>
    <property type="match status" value="1"/>
</dbReference>
<dbReference type="SMART" id="SM00849">
    <property type="entry name" value="Lactamase_B"/>
    <property type="match status" value="1"/>
</dbReference>
<evidence type="ECO:0000313" key="9">
    <source>
        <dbReference type="EMBL" id="MBK7673533.1"/>
    </source>
</evidence>
<feature type="binding site" evidence="7">
    <location>
        <position position="128"/>
    </location>
    <ligand>
        <name>Zn(2+)</name>
        <dbReference type="ChEBI" id="CHEBI:29105"/>
        <label>2</label>
    </ligand>
</feature>
<comment type="caution">
    <text evidence="9">The sequence shown here is derived from an EMBL/GenBank/DDBJ whole genome shotgun (WGS) entry which is preliminary data.</text>
</comment>
<comment type="pathway">
    <text evidence="2 7">Secondary metabolite metabolism; methylglyoxal degradation; (R)-lactate from methylglyoxal: step 2/2.</text>
</comment>
<dbReference type="HAMAP" id="MF_01374">
    <property type="entry name" value="Glyoxalase_2"/>
    <property type="match status" value="1"/>
</dbReference>
<feature type="binding site" evidence="7">
    <location>
        <position position="55"/>
    </location>
    <ligand>
        <name>Zn(2+)</name>
        <dbReference type="ChEBI" id="CHEBI:29105"/>
        <label>1</label>
    </ligand>
</feature>
<comment type="catalytic activity">
    <reaction evidence="1 7">
        <text>an S-(2-hydroxyacyl)glutathione + H2O = a 2-hydroxy carboxylate + glutathione + H(+)</text>
        <dbReference type="Rhea" id="RHEA:21864"/>
        <dbReference type="ChEBI" id="CHEBI:15377"/>
        <dbReference type="ChEBI" id="CHEBI:15378"/>
        <dbReference type="ChEBI" id="CHEBI:57925"/>
        <dbReference type="ChEBI" id="CHEBI:58896"/>
        <dbReference type="ChEBI" id="CHEBI:71261"/>
        <dbReference type="EC" id="3.1.2.6"/>
    </reaction>
</comment>
<dbReference type="InterPro" id="IPR001279">
    <property type="entry name" value="Metallo-B-lactamas"/>
</dbReference>
<comment type="cofactor">
    <cofactor evidence="7">
        <name>Zn(2+)</name>
        <dbReference type="ChEBI" id="CHEBI:29105"/>
    </cofactor>
    <text evidence="7">Binds 2 Zn(2+) ions per subunit.</text>
</comment>
<feature type="binding site" evidence="7">
    <location>
        <position position="111"/>
    </location>
    <ligand>
        <name>Zn(2+)</name>
        <dbReference type="ChEBI" id="CHEBI:29105"/>
        <label>1</label>
    </ligand>
</feature>
<dbReference type="NCBIfam" id="TIGR03413">
    <property type="entry name" value="GSH_gloB"/>
    <property type="match status" value="1"/>
</dbReference>
<dbReference type="Pfam" id="PF16123">
    <property type="entry name" value="HAGH_C"/>
    <property type="match status" value="1"/>
</dbReference>
<dbReference type="Gene3D" id="3.60.15.10">
    <property type="entry name" value="Ribonuclease Z/Hydroxyacylglutathione hydrolase-like"/>
    <property type="match status" value="1"/>
</dbReference>
<gene>
    <name evidence="7 9" type="primary">gloB</name>
    <name evidence="9" type="ORF">IPJ27_01530</name>
</gene>
<dbReference type="EMBL" id="JADJMH010000001">
    <property type="protein sequence ID" value="MBK7673533.1"/>
    <property type="molecule type" value="Genomic_DNA"/>
</dbReference>
<feature type="binding site" evidence="7">
    <location>
        <position position="53"/>
    </location>
    <ligand>
        <name>Zn(2+)</name>
        <dbReference type="ChEBI" id="CHEBI:29105"/>
        <label>1</label>
    </ligand>
</feature>
<keyword evidence="5 7" id="KW-0378">Hydrolase</keyword>
<dbReference type="AlphaFoldDB" id="A0A935PUF8"/>
<dbReference type="GO" id="GO:0046872">
    <property type="term" value="F:metal ion binding"/>
    <property type="evidence" value="ECO:0007669"/>
    <property type="project" value="UniProtKB-KW"/>
</dbReference>
<keyword evidence="6 7" id="KW-0862">Zinc</keyword>
<dbReference type="EC" id="3.1.2.6" evidence="7"/>
<keyword evidence="4 7" id="KW-0479">Metal-binding</keyword>
<evidence type="ECO:0000256" key="1">
    <source>
        <dbReference type="ARBA" id="ARBA00001623"/>
    </source>
</evidence>
<evidence type="ECO:0000256" key="3">
    <source>
        <dbReference type="ARBA" id="ARBA00006759"/>
    </source>
</evidence>
<dbReference type="InterPro" id="IPR032282">
    <property type="entry name" value="HAGH_C"/>
</dbReference>
<dbReference type="CDD" id="cd07723">
    <property type="entry name" value="hydroxyacylglutathione_hydrolase_MBL-fold"/>
    <property type="match status" value="1"/>
</dbReference>
<dbReference type="InterPro" id="IPR036866">
    <property type="entry name" value="RibonucZ/Hydroxyglut_hydro"/>
</dbReference>
<dbReference type="GO" id="GO:0019243">
    <property type="term" value="P:methylglyoxal catabolic process to D-lactate via S-lactoyl-glutathione"/>
    <property type="evidence" value="ECO:0007669"/>
    <property type="project" value="UniProtKB-UniRule"/>
</dbReference>
<comment type="similarity">
    <text evidence="3 7">Belongs to the metallo-beta-lactamase superfamily. Glyoxalase II family.</text>
</comment>
<dbReference type="GO" id="GO:0004416">
    <property type="term" value="F:hydroxyacylglutathione hydrolase activity"/>
    <property type="evidence" value="ECO:0007669"/>
    <property type="project" value="UniProtKB-UniRule"/>
</dbReference>
<accession>A0A935PUF8</accession>
<feature type="domain" description="Metallo-beta-lactamase" evidence="8">
    <location>
        <begin position="12"/>
        <end position="166"/>
    </location>
</feature>
<comment type="subunit">
    <text evidence="7">Monomer.</text>
</comment>
<evidence type="ECO:0000256" key="4">
    <source>
        <dbReference type="ARBA" id="ARBA00022723"/>
    </source>
</evidence>
<dbReference type="PIRSF" id="PIRSF005457">
    <property type="entry name" value="Glx"/>
    <property type="match status" value="1"/>
</dbReference>
<name>A0A935PUF8_9PROT</name>
<dbReference type="InterPro" id="IPR017782">
    <property type="entry name" value="Hydroxyacylglutathione_Hdrlase"/>
</dbReference>
<organism evidence="9 10">
    <name type="scientific">Candidatus Accumulibacter proximus</name>
    <dbReference type="NCBI Taxonomy" id="2954385"/>
    <lineage>
        <taxon>Bacteria</taxon>
        <taxon>Pseudomonadati</taxon>
        <taxon>Pseudomonadota</taxon>
        <taxon>Betaproteobacteria</taxon>
        <taxon>Candidatus Accumulibacter</taxon>
    </lineage>
</organism>
<protein>
    <recommendedName>
        <fullName evidence="7">Hydroxyacylglutathione hydrolase</fullName>
        <ecNumber evidence="7">3.1.2.6</ecNumber>
    </recommendedName>
    <alternativeName>
        <fullName evidence="7">Glyoxalase II</fullName>
        <shortName evidence="7">Glx II</shortName>
    </alternativeName>
</protein>
<evidence type="ECO:0000313" key="10">
    <source>
        <dbReference type="Proteomes" id="UP000697998"/>
    </source>
</evidence>
<evidence type="ECO:0000256" key="7">
    <source>
        <dbReference type="HAMAP-Rule" id="MF_01374"/>
    </source>
</evidence>
<dbReference type="PANTHER" id="PTHR43705:SF1">
    <property type="entry name" value="HYDROXYACYLGLUTATHIONE HYDROLASE GLOB"/>
    <property type="match status" value="1"/>
</dbReference>
<feature type="binding site" evidence="7">
    <location>
        <position position="57"/>
    </location>
    <ligand>
        <name>Zn(2+)</name>
        <dbReference type="ChEBI" id="CHEBI:29105"/>
        <label>2</label>
    </ligand>
</feature>
<dbReference type="InterPro" id="IPR050110">
    <property type="entry name" value="Glyoxalase_II_hydrolase"/>
</dbReference>
<dbReference type="Pfam" id="PF00753">
    <property type="entry name" value="Lactamase_B"/>
    <property type="match status" value="1"/>
</dbReference>
<feature type="binding site" evidence="7">
    <location>
        <position position="128"/>
    </location>
    <ligand>
        <name>Zn(2+)</name>
        <dbReference type="ChEBI" id="CHEBI:29105"/>
        <label>1</label>
    </ligand>
</feature>
<reference evidence="9 10" key="1">
    <citation type="submission" date="2020-10" db="EMBL/GenBank/DDBJ databases">
        <title>Connecting structure to function with the recovery of over 1000 high-quality activated sludge metagenome-assembled genomes encoding full-length rRNA genes using long-read sequencing.</title>
        <authorList>
            <person name="Singleton C.M."/>
            <person name="Petriglieri F."/>
            <person name="Kristensen J.M."/>
            <person name="Kirkegaard R.H."/>
            <person name="Michaelsen T.Y."/>
            <person name="Andersen M.H."/>
            <person name="Karst S.M."/>
            <person name="Dueholm M.S."/>
            <person name="Nielsen P.H."/>
            <person name="Albertsen M."/>
        </authorList>
    </citation>
    <scope>NUCLEOTIDE SEQUENCE [LARGE SCALE GENOMIC DNA]</scope>
    <source>
        <strain evidence="9">EsbW_18-Q3-R4-48_BATAC.285</strain>
    </source>
</reference>
<evidence type="ECO:0000256" key="5">
    <source>
        <dbReference type="ARBA" id="ARBA00022801"/>
    </source>
</evidence>
<evidence type="ECO:0000259" key="8">
    <source>
        <dbReference type="SMART" id="SM00849"/>
    </source>
</evidence>
<evidence type="ECO:0000256" key="2">
    <source>
        <dbReference type="ARBA" id="ARBA00004963"/>
    </source>
</evidence>
<dbReference type="InterPro" id="IPR035680">
    <property type="entry name" value="Clx_II_MBL"/>
</dbReference>
<evidence type="ECO:0000256" key="6">
    <source>
        <dbReference type="ARBA" id="ARBA00022833"/>
    </source>
</evidence>
<comment type="function">
    <text evidence="7">Thiolesterase that catalyzes the hydrolysis of S-D-lactoyl-glutathione to form glutathione and D-lactic acid.</text>
</comment>
<sequence length="253" mass="26798">MFNVIRIPAFKDNYIWLLRKGASAAVVDPGDARPVLDVLDREGLSLTSILVTHHHADHQGGVAELLAHHPAEVFGPAAESIAGLSRPLSGGETVRIAACDVEFQVIAVPGHTLGHIAYYGAGCVFCGDTLFAGGCGRLFEGTAALMADSLARLAALPDDTAVYCAHEYTEANLRFALAVEPGNLQLQSRVDEVARARARGLATVPSTMAIEKASNPFLRCGEPEVAASARRRVPAAADEVAVFAALREWKNGF</sequence>
<dbReference type="PANTHER" id="PTHR43705">
    <property type="entry name" value="HYDROXYACYLGLUTATHIONE HYDROLASE"/>
    <property type="match status" value="1"/>
</dbReference>
<proteinExistence type="inferred from homology"/>